<name>A0A2X0MI24_9BASI</name>
<keyword evidence="2" id="KW-1185">Reference proteome</keyword>
<sequence length="86" mass="9344">MAHELPKLVRTVKAGVSRYLLLRESTTSGTEVETWPNERKGANRRPTGALALGGAVEVEVEATTTVCRDLLEGRASDVMLCEWTTG</sequence>
<proteinExistence type="predicted"/>
<reference evidence="1 2" key="1">
    <citation type="submission" date="2016-11" db="EMBL/GenBank/DDBJ databases">
        <authorList>
            <person name="Jaros S."/>
            <person name="Januszkiewicz K."/>
            <person name="Wedrychowicz H."/>
        </authorList>
    </citation>
    <scope>NUCLEOTIDE SEQUENCE [LARGE SCALE GENOMIC DNA]</scope>
</reference>
<dbReference type="Proteomes" id="UP000249464">
    <property type="component" value="Unassembled WGS sequence"/>
</dbReference>
<dbReference type="EMBL" id="FQNC01000060">
    <property type="protein sequence ID" value="SGY90595.1"/>
    <property type="molecule type" value="Genomic_DNA"/>
</dbReference>
<accession>A0A2X0MI24</accession>
<organism evidence="1 2">
    <name type="scientific">Microbotryum silenes-dioicae</name>
    <dbReference type="NCBI Taxonomy" id="796604"/>
    <lineage>
        <taxon>Eukaryota</taxon>
        <taxon>Fungi</taxon>
        <taxon>Dikarya</taxon>
        <taxon>Basidiomycota</taxon>
        <taxon>Pucciniomycotina</taxon>
        <taxon>Microbotryomycetes</taxon>
        <taxon>Microbotryales</taxon>
        <taxon>Microbotryaceae</taxon>
        <taxon>Microbotryum</taxon>
    </lineage>
</organism>
<evidence type="ECO:0000313" key="2">
    <source>
        <dbReference type="Proteomes" id="UP000249464"/>
    </source>
</evidence>
<gene>
    <name evidence="1" type="primary">BQ5605_C039g11817</name>
    <name evidence="1" type="ORF">BQ5605_C039G11817</name>
</gene>
<dbReference type="AlphaFoldDB" id="A0A2X0MI24"/>
<protein>
    <submittedName>
        <fullName evidence="1">BQ5605_C039g11817 protein</fullName>
    </submittedName>
</protein>
<evidence type="ECO:0000313" key="1">
    <source>
        <dbReference type="EMBL" id="SGY90595.1"/>
    </source>
</evidence>